<protein>
    <recommendedName>
        <fullName evidence="3">ICEBs1 excisionase</fullName>
    </recommendedName>
</protein>
<evidence type="ECO:0000313" key="1">
    <source>
        <dbReference type="EMBL" id="OUQ35722.1"/>
    </source>
</evidence>
<reference evidence="1 2" key="1">
    <citation type="journal article" date="2018" name="BMC Genomics">
        <title>Whole genome sequencing and function prediction of 133 gut anaerobes isolated from chicken caecum in pure cultures.</title>
        <authorList>
            <person name="Medvecky M."/>
            <person name="Cejkova D."/>
            <person name="Polansky O."/>
            <person name="Karasova D."/>
            <person name="Kubasova T."/>
            <person name="Cizek A."/>
            <person name="Rychlik I."/>
        </authorList>
    </citation>
    <scope>NUCLEOTIDE SEQUENCE [LARGE SCALE GENOMIC DNA]</scope>
    <source>
        <strain evidence="1 2">An13</strain>
    </source>
</reference>
<accession>A0A1Y4T3G2</accession>
<keyword evidence="2" id="KW-1185">Reference proteome</keyword>
<comment type="caution">
    <text evidence="1">The sequence shown here is derived from an EMBL/GenBank/DDBJ whole genome shotgun (WGS) entry which is preliminary data.</text>
</comment>
<dbReference type="Proteomes" id="UP000195305">
    <property type="component" value="Unassembled WGS sequence"/>
</dbReference>
<evidence type="ECO:0000313" key="2">
    <source>
        <dbReference type="Proteomes" id="UP000195305"/>
    </source>
</evidence>
<evidence type="ECO:0008006" key="3">
    <source>
        <dbReference type="Google" id="ProtNLM"/>
    </source>
</evidence>
<dbReference type="AlphaFoldDB" id="A0A1Y4T3G2"/>
<dbReference type="EMBL" id="NFLJ01000006">
    <property type="protein sequence ID" value="OUQ35722.1"/>
    <property type="molecule type" value="Genomic_DNA"/>
</dbReference>
<gene>
    <name evidence="1" type="ORF">B5E75_02760</name>
</gene>
<sequence length="62" mass="7248">MEIEKSYYDVYDVIKLLGVSKSKAYAVMREMNDYLEEQGYLVISGKVPARYFNEKWYGGTHA</sequence>
<organism evidence="1 2">
    <name type="scientific">Massilimicrobiota timonensis</name>
    <dbReference type="NCBI Taxonomy" id="1776392"/>
    <lineage>
        <taxon>Bacteria</taxon>
        <taxon>Bacillati</taxon>
        <taxon>Bacillota</taxon>
        <taxon>Erysipelotrichia</taxon>
        <taxon>Erysipelotrichales</taxon>
        <taxon>Erysipelotrichaceae</taxon>
        <taxon>Massilimicrobiota</taxon>
    </lineage>
</organism>
<dbReference type="RefSeq" id="WP_029482170.1">
    <property type="nucleotide sequence ID" value="NZ_AP031415.1"/>
</dbReference>
<name>A0A1Y4T3G2_9FIRM</name>
<proteinExistence type="predicted"/>
<dbReference type="OrthoDB" id="3174733at2"/>